<protein>
    <recommendedName>
        <fullName evidence="1">DUF6471 domain-containing protein</fullName>
    </recommendedName>
</protein>
<gene>
    <name evidence="2" type="ORF">JJB11_21915</name>
</gene>
<dbReference type="RefSeq" id="WP_201176609.1">
    <property type="nucleotide sequence ID" value="NZ_JAEPWM010000011.1"/>
</dbReference>
<reference evidence="2" key="1">
    <citation type="journal article" date="2012" name="J. Microbiol. Biotechnol.">
        <title>Ramlibacter ginsenosidimutans sp. nov., with ginsenoside-converting activity.</title>
        <authorList>
            <person name="Wang L."/>
            <person name="An D.S."/>
            <person name="Kim S.G."/>
            <person name="Jin F.X."/>
            <person name="Kim S.C."/>
            <person name="Lee S.T."/>
            <person name="Im W.T."/>
        </authorList>
    </citation>
    <scope>NUCLEOTIDE SEQUENCE</scope>
    <source>
        <strain evidence="2">KACC 17527</strain>
    </source>
</reference>
<dbReference type="InterPro" id="IPR045526">
    <property type="entry name" value="DUF6471"/>
</dbReference>
<dbReference type="EMBL" id="JAEPWM010000011">
    <property type="protein sequence ID" value="MBK6008764.1"/>
    <property type="molecule type" value="Genomic_DNA"/>
</dbReference>
<evidence type="ECO:0000259" key="1">
    <source>
        <dbReference type="Pfam" id="PF20075"/>
    </source>
</evidence>
<keyword evidence="3" id="KW-1185">Reference proteome</keyword>
<proteinExistence type="predicted"/>
<accession>A0A934WND3</accession>
<evidence type="ECO:0000313" key="3">
    <source>
        <dbReference type="Proteomes" id="UP000630528"/>
    </source>
</evidence>
<feature type="domain" description="DUF6471" evidence="1">
    <location>
        <begin position="35"/>
        <end position="79"/>
    </location>
</feature>
<sequence length="126" mass="14425">MHAPKRSLLTDFYEREARKLIQDAKAKHQEKLQEHFAYEDLAELLRAHGMDIEHQALINKIRKANFSLTFAMEVLTVLGQPRINIPPLPPAEKAKILRRSRTARLYSIRRSSRPAANARVALSGIC</sequence>
<evidence type="ECO:0000313" key="2">
    <source>
        <dbReference type="EMBL" id="MBK6008764.1"/>
    </source>
</evidence>
<reference evidence="2" key="2">
    <citation type="submission" date="2021-01" db="EMBL/GenBank/DDBJ databases">
        <authorList>
            <person name="Kang M."/>
        </authorList>
    </citation>
    <scope>NUCLEOTIDE SEQUENCE</scope>
    <source>
        <strain evidence="2">KACC 17527</strain>
    </source>
</reference>
<name>A0A934WND3_9BURK</name>
<comment type="caution">
    <text evidence="2">The sequence shown here is derived from an EMBL/GenBank/DDBJ whole genome shotgun (WGS) entry which is preliminary data.</text>
</comment>
<dbReference type="AlphaFoldDB" id="A0A934WND3"/>
<dbReference type="Pfam" id="PF20075">
    <property type="entry name" value="DUF6471"/>
    <property type="match status" value="1"/>
</dbReference>
<dbReference type="Proteomes" id="UP000630528">
    <property type="component" value="Unassembled WGS sequence"/>
</dbReference>
<organism evidence="2 3">
    <name type="scientific">Ramlibacter ginsenosidimutans</name>
    <dbReference type="NCBI Taxonomy" id="502333"/>
    <lineage>
        <taxon>Bacteria</taxon>
        <taxon>Pseudomonadati</taxon>
        <taxon>Pseudomonadota</taxon>
        <taxon>Betaproteobacteria</taxon>
        <taxon>Burkholderiales</taxon>
        <taxon>Comamonadaceae</taxon>
        <taxon>Ramlibacter</taxon>
    </lineage>
</organism>